<accession>A0ABY7ABB8</accession>
<dbReference type="Gene3D" id="3.40.630.30">
    <property type="match status" value="1"/>
</dbReference>
<dbReference type="PANTHER" id="PTHR43420">
    <property type="entry name" value="ACETYLTRANSFERASE"/>
    <property type="match status" value="1"/>
</dbReference>
<dbReference type="Pfam" id="PF00583">
    <property type="entry name" value="Acetyltransf_1"/>
    <property type="match status" value="1"/>
</dbReference>
<sequence length="175" mass="20159">MSISIRKGIKSDADDLEILYDTINDHMEKGINYCGWKKGVYPTRNDAIRGIEEGNLYVAIKEDVIVGSMILRHKPEEAYLSVRWKKDLSYDKVLVVYTFTVHPGYFNQGIGFKLLKYAEELGIEEGTESLRLDVYTENVPAIHLYEKCGFEYIDTVSLGLEESGLDWFKLYEKLI</sequence>
<keyword evidence="5" id="KW-1185">Reference proteome</keyword>
<reference evidence="4" key="1">
    <citation type="submission" date="2022-11" db="EMBL/GenBank/DDBJ databases">
        <title>Lacrimispora xylanolytica sy1, complete genome.</title>
        <authorList>
            <person name="Choi S."/>
        </authorList>
    </citation>
    <scope>NUCLEOTIDE SEQUENCE</scope>
    <source>
        <strain evidence="4">Sy1</strain>
    </source>
</reference>
<dbReference type="InterPro" id="IPR016181">
    <property type="entry name" value="Acyl_CoA_acyltransferase"/>
</dbReference>
<dbReference type="InterPro" id="IPR000182">
    <property type="entry name" value="GNAT_dom"/>
</dbReference>
<keyword evidence="2" id="KW-0012">Acyltransferase</keyword>
<dbReference type="Proteomes" id="UP001163115">
    <property type="component" value="Chromosome"/>
</dbReference>
<keyword evidence="1" id="KW-0808">Transferase</keyword>
<dbReference type="EMBL" id="CP113524">
    <property type="protein sequence ID" value="WAJ22812.1"/>
    <property type="molecule type" value="Genomic_DNA"/>
</dbReference>
<dbReference type="PANTHER" id="PTHR43420:SF47">
    <property type="entry name" value="N-ACETYLTRANSFERASE DOMAIN-CONTAINING PROTEIN"/>
    <property type="match status" value="1"/>
</dbReference>
<name>A0ABY7ABB8_9FIRM</name>
<evidence type="ECO:0000256" key="2">
    <source>
        <dbReference type="ARBA" id="ARBA00023315"/>
    </source>
</evidence>
<dbReference type="InterPro" id="IPR050680">
    <property type="entry name" value="YpeA/RimI_acetyltransf"/>
</dbReference>
<dbReference type="PROSITE" id="PS51186">
    <property type="entry name" value="GNAT"/>
    <property type="match status" value="1"/>
</dbReference>
<dbReference type="RefSeq" id="WP_268114485.1">
    <property type="nucleotide sequence ID" value="NZ_CP113524.1"/>
</dbReference>
<organism evidence="4 5">
    <name type="scientific">Lacrimispora xylanolytica</name>
    <dbReference type="NCBI Taxonomy" id="29375"/>
    <lineage>
        <taxon>Bacteria</taxon>
        <taxon>Bacillati</taxon>
        <taxon>Bacillota</taxon>
        <taxon>Clostridia</taxon>
        <taxon>Lachnospirales</taxon>
        <taxon>Lachnospiraceae</taxon>
        <taxon>Lacrimispora</taxon>
    </lineage>
</organism>
<evidence type="ECO:0000259" key="3">
    <source>
        <dbReference type="PROSITE" id="PS51186"/>
    </source>
</evidence>
<protein>
    <submittedName>
        <fullName evidence="4">GNAT family N-acetyltransferase</fullName>
    </submittedName>
</protein>
<feature type="domain" description="N-acetyltransferase" evidence="3">
    <location>
        <begin position="3"/>
        <end position="172"/>
    </location>
</feature>
<evidence type="ECO:0000313" key="5">
    <source>
        <dbReference type="Proteomes" id="UP001163115"/>
    </source>
</evidence>
<dbReference type="SUPFAM" id="SSF55729">
    <property type="entry name" value="Acyl-CoA N-acyltransferases (Nat)"/>
    <property type="match status" value="1"/>
</dbReference>
<evidence type="ECO:0000256" key="1">
    <source>
        <dbReference type="ARBA" id="ARBA00022679"/>
    </source>
</evidence>
<evidence type="ECO:0000313" key="4">
    <source>
        <dbReference type="EMBL" id="WAJ22812.1"/>
    </source>
</evidence>
<proteinExistence type="predicted"/>
<gene>
    <name evidence="4" type="ORF">OW255_14710</name>
</gene>
<dbReference type="CDD" id="cd04301">
    <property type="entry name" value="NAT_SF"/>
    <property type="match status" value="1"/>
</dbReference>